<evidence type="ECO:0000256" key="3">
    <source>
        <dbReference type="ARBA" id="ARBA00023125"/>
    </source>
</evidence>
<dbReference type="Gene3D" id="3.40.190.290">
    <property type="match status" value="1"/>
</dbReference>
<evidence type="ECO:0000313" key="7">
    <source>
        <dbReference type="Proteomes" id="UP001274321"/>
    </source>
</evidence>
<evidence type="ECO:0000256" key="4">
    <source>
        <dbReference type="ARBA" id="ARBA00023163"/>
    </source>
</evidence>
<evidence type="ECO:0000313" key="6">
    <source>
        <dbReference type="EMBL" id="MDX6804992.1"/>
    </source>
</evidence>
<dbReference type="PROSITE" id="PS50931">
    <property type="entry name" value="HTH_LYSR"/>
    <property type="match status" value="1"/>
</dbReference>
<evidence type="ECO:0000256" key="1">
    <source>
        <dbReference type="ARBA" id="ARBA00009437"/>
    </source>
</evidence>
<keyword evidence="2" id="KW-0805">Transcription regulation</keyword>
<dbReference type="PANTHER" id="PTHR30537">
    <property type="entry name" value="HTH-TYPE TRANSCRIPTIONAL REGULATOR"/>
    <property type="match status" value="1"/>
</dbReference>
<dbReference type="PRINTS" id="PR00039">
    <property type="entry name" value="HTHLYSR"/>
</dbReference>
<sequence length="308" mass="33125">MPNLPDLEAWAIFARVAEFGSFSGAARDLALSKATVSKAVARLEQRLGTPLINRTSRRFALTQTGQMAVERATRMLADAQSIDADLSDLARAPRGRVRVAAPISFGIHHLGPALPDFVARYPEIELDLVLSDATADLVASGFDMALRIGLLADSSLRARRICAVRRPLVAAPAYVARAGMPQHPDELGGHDIVLFSHLSSPGQLALRSEGHEASPYRFKGSVTANNADVVVPLLLAGSCAAFVPEFLVWERLRDGSLVELLPGWSSEPLGLHAVMPPGSIKPARVAAFVDFCVQRFGAADWAHRMPEL</sequence>
<proteinExistence type="inferred from homology"/>
<dbReference type="InterPro" id="IPR000847">
    <property type="entry name" value="LysR_HTH_N"/>
</dbReference>
<dbReference type="InterPro" id="IPR005119">
    <property type="entry name" value="LysR_subst-bd"/>
</dbReference>
<evidence type="ECO:0000256" key="2">
    <source>
        <dbReference type="ARBA" id="ARBA00023015"/>
    </source>
</evidence>
<dbReference type="Pfam" id="PF03466">
    <property type="entry name" value="LysR_substrate"/>
    <property type="match status" value="1"/>
</dbReference>
<accession>A0ABU4RJH8</accession>
<dbReference type="CDD" id="cd08422">
    <property type="entry name" value="PBP2_CrgA_like"/>
    <property type="match status" value="1"/>
</dbReference>
<dbReference type="EMBL" id="JAXAFJ010000001">
    <property type="protein sequence ID" value="MDX6804992.1"/>
    <property type="molecule type" value="Genomic_DNA"/>
</dbReference>
<gene>
    <name evidence="6" type="ORF">SCD90_02840</name>
</gene>
<dbReference type="Proteomes" id="UP001274321">
    <property type="component" value="Unassembled WGS sequence"/>
</dbReference>
<dbReference type="InterPro" id="IPR036390">
    <property type="entry name" value="WH_DNA-bd_sf"/>
</dbReference>
<protein>
    <submittedName>
        <fullName evidence="6">LysR family transcriptional regulator</fullName>
    </submittedName>
</protein>
<feature type="domain" description="HTH lysR-type" evidence="5">
    <location>
        <begin position="5"/>
        <end position="62"/>
    </location>
</feature>
<reference evidence="6 7" key="1">
    <citation type="submission" date="2023-11" db="EMBL/GenBank/DDBJ databases">
        <authorList>
            <person name="Bao R."/>
        </authorList>
    </citation>
    <scope>NUCLEOTIDE SEQUENCE [LARGE SCALE GENOMIC DNA]</scope>
    <source>
        <strain evidence="6 7">PJ23</strain>
    </source>
</reference>
<keyword evidence="4" id="KW-0804">Transcription</keyword>
<keyword evidence="7" id="KW-1185">Reference proteome</keyword>
<dbReference type="SUPFAM" id="SSF53850">
    <property type="entry name" value="Periplasmic binding protein-like II"/>
    <property type="match status" value="1"/>
</dbReference>
<dbReference type="Gene3D" id="1.10.10.10">
    <property type="entry name" value="Winged helix-like DNA-binding domain superfamily/Winged helix DNA-binding domain"/>
    <property type="match status" value="1"/>
</dbReference>
<dbReference type="Pfam" id="PF00126">
    <property type="entry name" value="HTH_1"/>
    <property type="match status" value="1"/>
</dbReference>
<name>A0ABU4RJH8_9HYPH</name>
<dbReference type="PANTHER" id="PTHR30537:SF5">
    <property type="entry name" value="HTH-TYPE TRANSCRIPTIONAL ACTIVATOR TTDR-RELATED"/>
    <property type="match status" value="1"/>
</dbReference>
<dbReference type="SUPFAM" id="SSF46785">
    <property type="entry name" value="Winged helix' DNA-binding domain"/>
    <property type="match status" value="1"/>
</dbReference>
<organism evidence="6 7">
    <name type="scientific">Terrihabitans rhizophilus</name>
    <dbReference type="NCBI Taxonomy" id="3092662"/>
    <lineage>
        <taxon>Bacteria</taxon>
        <taxon>Pseudomonadati</taxon>
        <taxon>Pseudomonadota</taxon>
        <taxon>Alphaproteobacteria</taxon>
        <taxon>Hyphomicrobiales</taxon>
        <taxon>Terrihabitans</taxon>
    </lineage>
</organism>
<dbReference type="InterPro" id="IPR058163">
    <property type="entry name" value="LysR-type_TF_proteobact-type"/>
</dbReference>
<comment type="caution">
    <text evidence="6">The sequence shown here is derived from an EMBL/GenBank/DDBJ whole genome shotgun (WGS) entry which is preliminary data.</text>
</comment>
<dbReference type="InterPro" id="IPR036388">
    <property type="entry name" value="WH-like_DNA-bd_sf"/>
</dbReference>
<dbReference type="RefSeq" id="WP_319843099.1">
    <property type="nucleotide sequence ID" value="NZ_JAXAFJ010000001.1"/>
</dbReference>
<keyword evidence="3" id="KW-0238">DNA-binding</keyword>
<evidence type="ECO:0000259" key="5">
    <source>
        <dbReference type="PROSITE" id="PS50931"/>
    </source>
</evidence>
<comment type="similarity">
    <text evidence="1">Belongs to the LysR transcriptional regulatory family.</text>
</comment>